<dbReference type="InterPro" id="IPR023779">
    <property type="entry name" value="Chromodomain_CS"/>
</dbReference>
<gene>
    <name evidence="15" type="ORF">MCHLO_00705</name>
</gene>
<name>A0ABQ0KXP5_MYCCL</name>
<keyword evidence="5" id="KW-0378">Hydrolase</keyword>
<dbReference type="SUPFAM" id="SSF54160">
    <property type="entry name" value="Chromo domain-like"/>
    <property type="match status" value="2"/>
</dbReference>
<dbReference type="Gene3D" id="6.10.140.1440">
    <property type="match status" value="1"/>
</dbReference>
<dbReference type="SUPFAM" id="SSF52540">
    <property type="entry name" value="P-loop containing nucleoside triphosphate hydrolases"/>
    <property type="match status" value="2"/>
</dbReference>
<dbReference type="InterPro" id="IPR027417">
    <property type="entry name" value="P-loop_NTPase"/>
</dbReference>
<dbReference type="InterPro" id="IPR000953">
    <property type="entry name" value="Chromo/chromo_shadow_dom"/>
</dbReference>
<feature type="compositionally biased region" description="Acidic residues" evidence="11">
    <location>
        <begin position="11"/>
        <end position="23"/>
    </location>
</feature>
<evidence type="ECO:0000256" key="3">
    <source>
        <dbReference type="ARBA" id="ARBA00022737"/>
    </source>
</evidence>
<comment type="subcellular location">
    <subcellularLocation>
        <location evidence="1">Nucleus</location>
    </subcellularLocation>
</comment>
<feature type="region of interest" description="Disordered" evidence="11">
    <location>
        <begin position="1532"/>
        <end position="1585"/>
    </location>
</feature>
<evidence type="ECO:0000256" key="2">
    <source>
        <dbReference type="ARBA" id="ARBA00007025"/>
    </source>
</evidence>
<feature type="compositionally biased region" description="Low complexity" evidence="11">
    <location>
        <begin position="962"/>
        <end position="982"/>
    </location>
</feature>
<feature type="compositionally biased region" description="Basic and acidic residues" evidence="11">
    <location>
        <begin position="1677"/>
        <end position="1687"/>
    </location>
</feature>
<feature type="compositionally biased region" description="Acidic residues" evidence="11">
    <location>
        <begin position="66"/>
        <end position="78"/>
    </location>
</feature>
<keyword evidence="3" id="KW-0677">Repeat</keyword>
<dbReference type="Gene3D" id="2.40.50.40">
    <property type="match status" value="2"/>
</dbReference>
<feature type="compositionally biased region" description="Low complexity" evidence="11">
    <location>
        <begin position="1219"/>
        <end position="1230"/>
    </location>
</feature>
<dbReference type="Proteomes" id="UP000815677">
    <property type="component" value="Unassembled WGS sequence"/>
</dbReference>
<keyword evidence="9" id="KW-0804">Transcription</keyword>
<feature type="region of interest" description="Disordered" evidence="11">
    <location>
        <begin position="1667"/>
        <end position="1687"/>
    </location>
</feature>
<feature type="region of interest" description="Disordered" evidence="11">
    <location>
        <begin position="1"/>
        <end position="144"/>
    </location>
</feature>
<feature type="region of interest" description="Disordered" evidence="11">
    <location>
        <begin position="1200"/>
        <end position="1282"/>
    </location>
</feature>
<keyword evidence="7" id="KW-0805">Transcription regulation</keyword>
<feature type="domain" description="Chromo" evidence="12">
    <location>
        <begin position="269"/>
        <end position="332"/>
    </location>
</feature>
<dbReference type="SUPFAM" id="SSF52047">
    <property type="entry name" value="RNI-like"/>
    <property type="match status" value="1"/>
</dbReference>
<dbReference type="InterPro" id="IPR038718">
    <property type="entry name" value="SNF2-like_sf"/>
</dbReference>
<organism evidence="15 16">
    <name type="scientific">Mycena chlorophos</name>
    <name type="common">Agaric fungus</name>
    <name type="synonym">Agaricus chlorophos</name>
    <dbReference type="NCBI Taxonomy" id="658473"/>
    <lineage>
        <taxon>Eukaryota</taxon>
        <taxon>Fungi</taxon>
        <taxon>Dikarya</taxon>
        <taxon>Basidiomycota</taxon>
        <taxon>Agaricomycotina</taxon>
        <taxon>Agaricomycetes</taxon>
        <taxon>Agaricomycetidae</taxon>
        <taxon>Agaricales</taxon>
        <taxon>Marasmiineae</taxon>
        <taxon>Mycenaceae</taxon>
        <taxon>Mycena</taxon>
    </lineage>
</organism>
<evidence type="ECO:0000313" key="15">
    <source>
        <dbReference type="EMBL" id="GAT43012.1"/>
    </source>
</evidence>
<dbReference type="Pfam" id="PF00176">
    <property type="entry name" value="SNF2-rel_dom"/>
    <property type="match status" value="1"/>
</dbReference>
<keyword evidence="4" id="KW-0547">Nucleotide-binding</keyword>
<evidence type="ECO:0000259" key="13">
    <source>
        <dbReference type="PROSITE" id="PS51192"/>
    </source>
</evidence>
<evidence type="ECO:0000256" key="10">
    <source>
        <dbReference type="ARBA" id="ARBA00023242"/>
    </source>
</evidence>
<dbReference type="PANTHER" id="PTHR45623:SF14">
    <property type="entry name" value="CHROMODOMAIN-HELICASE-DNA-BINDING PROTEIN 1"/>
    <property type="match status" value="1"/>
</dbReference>
<proteinExistence type="inferred from homology"/>
<protein>
    <submittedName>
        <fullName evidence="15">ATP-dependent DNA helicase</fullName>
    </submittedName>
</protein>
<keyword evidence="6" id="KW-0067">ATP-binding</keyword>
<dbReference type="InterPro" id="IPR023780">
    <property type="entry name" value="Chromo_domain"/>
</dbReference>
<evidence type="ECO:0000256" key="7">
    <source>
        <dbReference type="ARBA" id="ARBA00023015"/>
    </source>
</evidence>
<dbReference type="Pfam" id="PF18196">
    <property type="entry name" value="Cdh1_DBD_1"/>
    <property type="match status" value="1"/>
</dbReference>
<keyword evidence="10" id="KW-0539">Nucleus</keyword>
<evidence type="ECO:0000256" key="4">
    <source>
        <dbReference type="ARBA" id="ARBA00022741"/>
    </source>
</evidence>
<dbReference type="PROSITE" id="PS51194">
    <property type="entry name" value="HELICASE_CTER"/>
    <property type="match status" value="1"/>
</dbReference>
<comment type="similarity">
    <text evidence="2">Belongs to the SNF2/RAD54 helicase family.</text>
</comment>
<dbReference type="PANTHER" id="PTHR45623">
    <property type="entry name" value="CHROMODOMAIN-HELICASE-DNA-BINDING PROTEIN 3-RELATED-RELATED"/>
    <property type="match status" value="1"/>
</dbReference>
<evidence type="ECO:0000313" key="16">
    <source>
        <dbReference type="Proteomes" id="UP000815677"/>
    </source>
</evidence>
<evidence type="ECO:0000256" key="8">
    <source>
        <dbReference type="ARBA" id="ARBA00023125"/>
    </source>
</evidence>
<dbReference type="Gene3D" id="1.10.10.60">
    <property type="entry name" value="Homeodomain-like"/>
    <property type="match status" value="1"/>
</dbReference>
<feature type="region of interest" description="Disordered" evidence="11">
    <location>
        <begin position="922"/>
        <end position="986"/>
    </location>
</feature>
<dbReference type="Pfam" id="PF23588">
    <property type="entry name" value="HTH_CHD1_Hrp3"/>
    <property type="match status" value="1"/>
</dbReference>
<dbReference type="GO" id="GO:0004386">
    <property type="term" value="F:helicase activity"/>
    <property type="evidence" value="ECO:0007669"/>
    <property type="project" value="UniProtKB-KW"/>
</dbReference>
<keyword evidence="15" id="KW-0347">Helicase</keyword>
<feature type="domain" description="Helicase ATP-binding" evidence="13">
    <location>
        <begin position="373"/>
        <end position="541"/>
    </location>
</feature>
<evidence type="ECO:0000256" key="1">
    <source>
        <dbReference type="ARBA" id="ARBA00004123"/>
    </source>
</evidence>
<reference evidence="15" key="1">
    <citation type="submission" date="2014-09" db="EMBL/GenBank/DDBJ databases">
        <title>Genome sequence of the luminous mushroom Mycena chlorophos for searching fungal bioluminescence genes.</title>
        <authorList>
            <person name="Tanaka Y."/>
            <person name="Kasuga D."/>
            <person name="Oba Y."/>
            <person name="Hase S."/>
            <person name="Sato K."/>
            <person name="Oba Y."/>
            <person name="Sakakibara Y."/>
        </authorList>
    </citation>
    <scope>NUCLEOTIDE SEQUENCE</scope>
</reference>
<dbReference type="InterPro" id="IPR000330">
    <property type="entry name" value="SNF2_N"/>
</dbReference>
<dbReference type="InterPro" id="IPR041150">
    <property type="entry name" value="Cdh1_DBD"/>
</dbReference>
<feature type="compositionally biased region" description="Basic and acidic residues" evidence="11">
    <location>
        <begin position="1542"/>
        <end position="1557"/>
    </location>
</feature>
<dbReference type="SMART" id="SM00487">
    <property type="entry name" value="DEXDc"/>
    <property type="match status" value="1"/>
</dbReference>
<dbReference type="SMART" id="SM01176">
    <property type="entry name" value="DUF4208"/>
    <property type="match status" value="1"/>
</dbReference>
<keyword evidence="16" id="KW-1185">Reference proteome</keyword>
<dbReference type="SMART" id="SM00298">
    <property type="entry name" value="CHROMO"/>
    <property type="match status" value="2"/>
</dbReference>
<dbReference type="CDD" id="cd18793">
    <property type="entry name" value="SF2_C_SNF"/>
    <property type="match status" value="1"/>
</dbReference>
<evidence type="ECO:0000256" key="5">
    <source>
        <dbReference type="ARBA" id="ARBA00022801"/>
    </source>
</evidence>
<dbReference type="Gene3D" id="3.40.50.10810">
    <property type="entry name" value="Tandem AAA-ATPase domain"/>
    <property type="match status" value="1"/>
</dbReference>
<dbReference type="InterPro" id="IPR014001">
    <property type="entry name" value="Helicase_ATP-bd"/>
</dbReference>
<sequence>MSSSFYPPYADESDMDVDVDPLGDNDYVPGGQVGRAYDEAIHSGNDSVRRSPSPAASSDILQGYDDQGEFDADDDEDGTYGVNKKRSHKKKRLSSAVPRSKPPTHNSDSDSDYGSSKKKKKSRPIPDEVRVSSRGAAMPNYLDDVPGFEQFEEDEEPLPPGPLIAAPTDDEIEFVLNHCREDGHENDPEDLWFENIRYHIKWKGFSHMHNTDETYEFLKNYKGFKRVDNYIKSYKQWHARVTDPSISPEDREALQIDRDRQIEELDTYRIVEKVITQRPSHTVLDETDYFCKWSGLNYENCTWEPKRELGPQNQGAIDAYKERKRDGKYPYKSTNWNRNQRPHFQKITKDPDYIAATGNQLKDFQLTGLNWLAYLWSKGDNGILADEMGLGKTVQTVSFLSYLFHQMEQYGPFLVIVPLSTITAWQSQFASWAPDINVITYIGSATARAIIREYEFGKPKKMKMNVLLTTYELVLRDAKELGEIKWQALAVDEAHRLKNSESQLYEALRSFSAASKLLITGTPLQNNVKELLALMHFLMPEKFALTNEFDLNDADHEVKIKELHQQLEELMLRRLKKDVLTSLPTKSERILRVEMSALQTHFYKNILTKNFQALVKSANGNNNISLLNIAMELKKAANHPYLFDGAETRTNNNEETLKGLVMSSGKLVLLDKLLARLKQDGHRVLIFSQMVRMLDILSDYLSLRGYIHQRLDGMVASDARKKSIAHFNAPNSPDFAFLLSTRAGGLGINLETADTVIIFDSDWNPQNDLQAMARAHRIGQKSHVSVYRFVSKDTMEEDVLERAKKKMVLEYAIINQMDTSQAHLGSKATTKDASKPDNLSKDELTAVLKYGAQKMFDKDDSQQSRKLDEMDLDEILNRAEDHETMAVNGDGGTSLGGEGFLAQFAGVTDVKNDMSWEEIIPLDQRQKFEEDEERKADELASGDSRKRSHAQVSYEGMDVDQPSGSSAPKKPKAPAAMRKSASQKSMELKERDVRVLIRSLQRWGDIRQRYDVIVTESKLQDKNRGMIMDVADDILDVCNKAIREHEDQKRNRTAGEPLSNAQKSKAVLVTCRNVANINAETVVSRHRDLRILYSVLAEYDDPYKWSIPIDNIRPTLNWSGRWGPQDDSMLLVGAFLYGFGNWEAMAKDPKLGLEGKFFLDEGKKGEDSSNKPIPNAIHLVRRGDFLLGLLREHDEKLRSYESSLRTKGNKHSASPPPMASTSSGSGYGASMKRRADSEAVASVDDASSRKRKRRPTPTFTDSESSEECPSMDEGATKEELRPVKKQLKQLKLSGEDMPRDDKVAILKDSLAAIGRRIEVVLNNKAAAGEDRERWRRHLWTFVTLFWPKKVKASKLEEIHAKMVVKLNSDAPARTGSENGSKKPRLSGSQANGSTSQTNGKSHRTIRESYDFLGCSGPPRRRDLSTVHGRMSGAITSIALLVGLGGRIILDVLTRTGDTTVRESMVLGLWLGTGMHYVSTVNKELLIPAGAIVGVKLFGDCVFQDATRGLVSLLAVGLGFCFADLLSRWMDNGSSGHSRPSSRTREKQRSSHHRDASSRQRSRTRRSEGDERRTPRRQSTRRAVSDITSVDASSFAYEPDSETIRTPMDAEIAALRARASLADSERRRYKEERKWALEEGNEARAKELGWQYKRYSALMKSFHREADELQARGSGAPRPERNEPNLDEYARRDTLATTSMAFPAELAELVIDACPDDAATLASCSLVARTWHNRAAFRLFARPITVVGTRALDAFMNTIQSPLCTYRPFIRALSIKQTAMNPSSFNDLIPDLITLSNLQSLELSAEALLSDNAHALLCNAFRSLRHLSLGIVFATSRDAIRLVCSFPLLESLHLQAEWLGALSPPDIELPPYLHIIVLSGLLDDALAWLLSRPPPPLLSCLEIRDAANWESNPAIRYLQHVSATITVFKLLFVDQRAENRFLDLDFHDLSLPSLRVLELRGHADYANDVIGHMLPRIDAPNLEVVSMPCIPDLKPAQYRLLIQIGMLLLEHPRLPKLVVVAPLRLHGAMERGGLRGLAERDMLEFRLLESPDVPYRRDY</sequence>
<dbReference type="PROSITE" id="PS51192">
    <property type="entry name" value="HELICASE_ATP_BIND_1"/>
    <property type="match status" value="1"/>
</dbReference>
<dbReference type="InterPro" id="IPR001650">
    <property type="entry name" value="Helicase_C-like"/>
</dbReference>
<evidence type="ECO:0000256" key="9">
    <source>
        <dbReference type="ARBA" id="ARBA00023163"/>
    </source>
</evidence>
<dbReference type="PROSITE" id="PS00598">
    <property type="entry name" value="CHROMO_1"/>
    <property type="match status" value="1"/>
</dbReference>
<dbReference type="PROSITE" id="PS50013">
    <property type="entry name" value="CHROMO_2"/>
    <property type="match status" value="2"/>
</dbReference>
<accession>A0ABQ0KXP5</accession>
<dbReference type="EMBL" id="DF838456">
    <property type="protein sequence ID" value="GAT43012.1"/>
    <property type="molecule type" value="Genomic_DNA"/>
</dbReference>
<feature type="compositionally biased region" description="Low complexity" evidence="11">
    <location>
        <begin position="50"/>
        <end position="65"/>
    </location>
</feature>
<dbReference type="InterPro" id="IPR056302">
    <property type="entry name" value="CHD1-2/Hrp3_HTH"/>
</dbReference>
<dbReference type="Pfam" id="PF00271">
    <property type="entry name" value="Helicase_C"/>
    <property type="match status" value="1"/>
</dbReference>
<keyword evidence="8" id="KW-0238">DNA-binding</keyword>
<dbReference type="InterPro" id="IPR049730">
    <property type="entry name" value="SNF2/RAD54-like_C"/>
</dbReference>
<dbReference type="InterPro" id="IPR025260">
    <property type="entry name" value="CHD1-like_C"/>
</dbReference>
<evidence type="ECO:0000259" key="12">
    <source>
        <dbReference type="PROSITE" id="PS50013"/>
    </source>
</evidence>
<feature type="compositionally biased region" description="Basic and acidic residues" evidence="11">
    <location>
        <begin position="924"/>
        <end position="938"/>
    </location>
</feature>
<dbReference type="Pfam" id="PF00385">
    <property type="entry name" value="Chromo"/>
    <property type="match status" value="1"/>
</dbReference>
<evidence type="ECO:0000259" key="14">
    <source>
        <dbReference type="PROSITE" id="PS51194"/>
    </source>
</evidence>
<feature type="domain" description="Chromo" evidence="12">
    <location>
        <begin position="170"/>
        <end position="242"/>
    </location>
</feature>
<dbReference type="Gene3D" id="3.80.10.10">
    <property type="entry name" value="Ribonuclease Inhibitor"/>
    <property type="match status" value="1"/>
</dbReference>
<feature type="domain" description="Helicase C-terminal" evidence="14">
    <location>
        <begin position="669"/>
        <end position="825"/>
    </location>
</feature>
<dbReference type="Pfam" id="PF13907">
    <property type="entry name" value="CHD1-like_C"/>
    <property type="match status" value="1"/>
</dbReference>
<feature type="region of interest" description="Disordered" evidence="11">
    <location>
        <begin position="1369"/>
        <end position="1401"/>
    </location>
</feature>
<dbReference type="Gene3D" id="3.40.50.300">
    <property type="entry name" value="P-loop containing nucleotide triphosphate hydrolases"/>
    <property type="match status" value="1"/>
</dbReference>
<dbReference type="InterPro" id="IPR016197">
    <property type="entry name" value="Chromo-like_dom_sf"/>
</dbReference>
<evidence type="ECO:0000256" key="11">
    <source>
        <dbReference type="SAM" id="MobiDB-lite"/>
    </source>
</evidence>
<feature type="compositionally biased region" description="Basic residues" evidence="11">
    <location>
        <begin position="83"/>
        <end position="93"/>
    </location>
</feature>
<evidence type="ECO:0000256" key="6">
    <source>
        <dbReference type="ARBA" id="ARBA00022840"/>
    </source>
</evidence>
<dbReference type="SMART" id="SM00490">
    <property type="entry name" value="HELICc"/>
    <property type="match status" value="1"/>
</dbReference>
<feature type="compositionally biased region" description="Polar residues" evidence="11">
    <location>
        <begin position="1386"/>
        <end position="1399"/>
    </location>
</feature>
<dbReference type="InterPro" id="IPR032675">
    <property type="entry name" value="LRR_dom_sf"/>
</dbReference>